<name>A8NJY0_COPC7</name>
<reference evidence="2 3" key="1">
    <citation type="journal article" date="2010" name="Proc. Natl. Acad. Sci. U.S.A.">
        <title>Insights into evolution of multicellular fungi from the assembled chromosomes of the mushroom Coprinopsis cinerea (Coprinus cinereus).</title>
        <authorList>
            <person name="Stajich J.E."/>
            <person name="Wilke S.K."/>
            <person name="Ahren D."/>
            <person name="Au C.H."/>
            <person name="Birren B.W."/>
            <person name="Borodovsky M."/>
            <person name="Burns C."/>
            <person name="Canback B."/>
            <person name="Casselton L.A."/>
            <person name="Cheng C.K."/>
            <person name="Deng J."/>
            <person name="Dietrich F.S."/>
            <person name="Fargo D.C."/>
            <person name="Farman M.L."/>
            <person name="Gathman A.C."/>
            <person name="Goldberg J."/>
            <person name="Guigo R."/>
            <person name="Hoegger P.J."/>
            <person name="Hooker J.B."/>
            <person name="Huggins A."/>
            <person name="James T.Y."/>
            <person name="Kamada T."/>
            <person name="Kilaru S."/>
            <person name="Kodira C."/>
            <person name="Kues U."/>
            <person name="Kupfer D."/>
            <person name="Kwan H.S."/>
            <person name="Lomsadze A."/>
            <person name="Li W."/>
            <person name="Lilly W.W."/>
            <person name="Ma L.J."/>
            <person name="Mackey A.J."/>
            <person name="Manning G."/>
            <person name="Martin F."/>
            <person name="Muraguchi H."/>
            <person name="Natvig D.O."/>
            <person name="Palmerini H."/>
            <person name="Ramesh M.A."/>
            <person name="Rehmeyer C.J."/>
            <person name="Roe B.A."/>
            <person name="Shenoy N."/>
            <person name="Stanke M."/>
            <person name="Ter-Hovhannisyan V."/>
            <person name="Tunlid A."/>
            <person name="Velagapudi R."/>
            <person name="Vision T.J."/>
            <person name="Zeng Q."/>
            <person name="Zolan M.E."/>
            <person name="Pukkila P.J."/>
        </authorList>
    </citation>
    <scope>NUCLEOTIDE SEQUENCE [LARGE SCALE GENOMIC DNA]</scope>
    <source>
        <strain evidence="3">Okayama-7 / 130 / ATCC MYA-4618 / FGSC 9003</strain>
    </source>
</reference>
<feature type="region of interest" description="Disordered" evidence="1">
    <location>
        <begin position="1"/>
        <end position="89"/>
    </location>
</feature>
<dbReference type="RefSeq" id="XP_001834319.1">
    <property type="nucleotide sequence ID" value="XM_001834267.1"/>
</dbReference>
<gene>
    <name evidence="2" type="ORF">CC1G_11728</name>
</gene>
<evidence type="ECO:0000256" key="1">
    <source>
        <dbReference type="SAM" id="MobiDB-lite"/>
    </source>
</evidence>
<comment type="caution">
    <text evidence="2">The sequence shown here is derived from an EMBL/GenBank/DDBJ whole genome shotgun (WGS) entry which is preliminary data.</text>
</comment>
<sequence length="89" mass="9757">MCRPTPEQRSKLDKRRSQNENGHRGENGHPGIPATVTTDIGKEEVYGEGDPDPSELLPQMVHPGMSGEGSSHPIVMGLKRREPVVPVTY</sequence>
<evidence type="ECO:0000313" key="2">
    <source>
        <dbReference type="EMBL" id="EAU87509.1"/>
    </source>
</evidence>
<organism evidence="2 3">
    <name type="scientific">Coprinopsis cinerea (strain Okayama-7 / 130 / ATCC MYA-4618 / FGSC 9003)</name>
    <name type="common">Inky cap fungus</name>
    <name type="synonym">Hormographiella aspergillata</name>
    <dbReference type="NCBI Taxonomy" id="240176"/>
    <lineage>
        <taxon>Eukaryota</taxon>
        <taxon>Fungi</taxon>
        <taxon>Dikarya</taxon>
        <taxon>Basidiomycota</taxon>
        <taxon>Agaricomycotina</taxon>
        <taxon>Agaricomycetes</taxon>
        <taxon>Agaricomycetidae</taxon>
        <taxon>Agaricales</taxon>
        <taxon>Agaricineae</taxon>
        <taxon>Psathyrellaceae</taxon>
        <taxon>Coprinopsis</taxon>
    </lineage>
</organism>
<dbReference type="EMBL" id="AACS02000010">
    <property type="protein sequence ID" value="EAU87509.1"/>
    <property type="molecule type" value="Genomic_DNA"/>
</dbReference>
<feature type="compositionally biased region" description="Basic and acidic residues" evidence="1">
    <location>
        <begin position="1"/>
        <end position="27"/>
    </location>
</feature>
<dbReference type="GeneID" id="6010833"/>
<evidence type="ECO:0000313" key="3">
    <source>
        <dbReference type="Proteomes" id="UP000001861"/>
    </source>
</evidence>
<keyword evidence="3" id="KW-1185">Reference proteome</keyword>
<proteinExistence type="predicted"/>
<dbReference type="VEuPathDB" id="FungiDB:CC1G_11728"/>
<accession>A8NJY0</accession>
<dbReference type="AlphaFoldDB" id="A8NJY0"/>
<dbReference type="InParanoid" id="A8NJY0"/>
<dbReference type="KEGG" id="cci:CC1G_11728"/>
<protein>
    <submittedName>
        <fullName evidence="2">Uncharacterized protein</fullName>
    </submittedName>
</protein>
<dbReference type="Proteomes" id="UP000001861">
    <property type="component" value="Unassembled WGS sequence"/>
</dbReference>